<dbReference type="EMBL" id="JAAAMU010000004">
    <property type="protein sequence ID" value="NBC69317.1"/>
    <property type="molecule type" value="Genomic_DNA"/>
</dbReference>
<dbReference type="Pfam" id="PF04305">
    <property type="entry name" value="DUF455"/>
    <property type="match status" value="1"/>
</dbReference>
<comment type="caution">
    <text evidence="1">The sequence shown here is derived from an EMBL/GenBank/DDBJ whole genome shotgun (WGS) entry which is preliminary data.</text>
</comment>
<evidence type="ECO:0000313" key="1">
    <source>
        <dbReference type="EMBL" id="NBC69317.1"/>
    </source>
</evidence>
<gene>
    <name evidence="1" type="ORF">GT003_09970</name>
</gene>
<protein>
    <submittedName>
        <fullName evidence="1">DUF455 family protein</fullName>
    </submittedName>
</protein>
<keyword evidence="2" id="KW-1185">Reference proteome</keyword>
<accession>A0A7X5BY55</accession>
<dbReference type="OrthoDB" id="1392385at2"/>
<dbReference type="InterPro" id="IPR007402">
    <property type="entry name" value="DUF455"/>
</dbReference>
<dbReference type="AlphaFoldDB" id="A0A7X5BY55"/>
<organism evidence="1 2">
    <name type="scientific">Paenibacillus sacheonensis</name>
    <dbReference type="NCBI Taxonomy" id="742054"/>
    <lineage>
        <taxon>Bacteria</taxon>
        <taxon>Bacillati</taxon>
        <taxon>Bacillota</taxon>
        <taxon>Bacilli</taxon>
        <taxon>Bacillales</taxon>
        <taxon>Paenibacillaceae</taxon>
        <taxon>Paenibacillus</taxon>
    </lineage>
</organism>
<proteinExistence type="predicted"/>
<dbReference type="RefSeq" id="WP_161697009.1">
    <property type="nucleotide sequence ID" value="NZ_JAAAMU010000004.1"/>
</dbReference>
<evidence type="ECO:0000313" key="2">
    <source>
        <dbReference type="Proteomes" id="UP000558113"/>
    </source>
</evidence>
<reference evidence="1 2" key="1">
    <citation type="submission" date="2020-01" db="EMBL/GenBank/DDBJ databases">
        <title>Paenibacillus soybeanensis sp. nov. isolated from the nodules of soybean (Glycine max(L.) Merr).</title>
        <authorList>
            <person name="Wang H."/>
        </authorList>
    </citation>
    <scope>NUCLEOTIDE SEQUENCE [LARGE SCALE GENOMIC DNA]</scope>
    <source>
        <strain evidence="1 2">DSM 23054</strain>
    </source>
</reference>
<sequence length="433" mass="49248">MPRYFSSEAALRKLKSLFSLEYDLVRHAIGIVPQLPEYAVKCQLVRHLYEDWKRCRALRERIQDFGIPHPDKQIDASRTNLVRHLLTAPDTVCFIGGFYRVVKREQIRAYREYAETTLRLNDAPSVEAIEDHLPALERQVAWGKTYLEAGRATVAQERAAEAFEDALRVHIRSLGGLCHEVLPEQSAGAEAPQTYPDYAVPAEMQLEPAFQWRSANRMYDAILGAGLDKEEHPAHHSYTHFTELPIIDLCATIVYDGRHLGFDYVSDFVRQTWDESRHSLMGFSRLEAMGINPYLVPIPVGHYQAYTAQPLLDRIAALTQVGEACSFAPKKQWTEMAIAQGDVLTALEHDFDVVDEKNHVKFGAKWMKALIAKQNEARPFKEIVADAEWNVRQIMNDLQREKGEKWEAEPGERFAGCQASESMLNLAPSIIIS</sequence>
<name>A0A7X5BY55_9BACL</name>
<dbReference type="Proteomes" id="UP000558113">
    <property type="component" value="Unassembled WGS sequence"/>
</dbReference>